<sequence>MGSSGLSTALTPTNRGRVHGGGAREGQWGGGLANWGFRGSGICSSAGLRGGHRSWAPLCEADENWRPLTLRRATVMEMVDLYGGNCDGLIMGRVAGRRACIHEEN</sequence>
<name>A0AA38MKB1_9CUCU</name>
<dbReference type="Proteomes" id="UP001168821">
    <property type="component" value="Unassembled WGS sequence"/>
</dbReference>
<accession>A0AA38MKB1</accession>
<dbReference type="EMBL" id="JALNTZ010000003">
    <property type="protein sequence ID" value="KAJ3659646.1"/>
    <property type="molecule type" value="Genomic_DNA"/>
</dbReference>
<gene>
    <name evidence="2" type="ORF">Zmor_011324</name>
</gene>
<evidence type="ECO:0000256" key="1">
    <source>
        <dbReference type="SAM" id="MobiDB-lite"/>
    </source>
</evidence>
<keyword evidence="3" id="KW-1185">Reference proteome</keyword>
<organism evidence="2 3">
    <name type="scientific">Zophobas morio</name>
    <dbReference type="NCBI Taxonomy" id="2755281"/>
    <lineage>
        <taxon>Eukaryota</taxon>
        <taxon>Metazoa</taxon>
        <taxon>Ecdysozoa</taxon>
        <taxon>Arthropoda</taxon>
        <taxon>Hexapoda</taxon>
        <taxon>Insecta</taxon>
        <taxon>Pterygota</taxon>
        <taxon>Neoptera</taxon>
        <taxon>Endopterygota</taxon>
        <taxon>Coleoptera</taxon>
        <taxon>Polyphaga</taxon>
        <taxon>Cucujiformia</taxon>
        <taxon>Tenebrionidae</taxon>
        <taxon>Zophobas</taxon>
    </lineage>
</organism>
<feature type="compositionally biased region" description="Polar residues" evidence="1">
    <location>
        <begin position="1"/>
        <end position="14"/>
    </location>
</feature>
<protein>
    <submittedName>
        <fullName evidence="2">Uncharacterized protein</fullName>
    </submittedName>
</protein>
<feature type="region of interest" description="Disordered" evidence="1">
    <location>
        <begin position="1"/>
        <end position="25"/>
    </location>
</feature>
<comment type="caution">
    <text evidence="2">The sequence shown here is derived from an EMBL/GenBank/DDBJ whole genome shotgun (WGS) entry which is preliminary data.</text>
</comment>
<reference evidence="2" key="1">
    <citation type="journal article" date="2023" name="G3 (Bethesda)">
        <title>Whole genome assemblies of Zophobas morio and Tenebrio molitor.</title>
        <authorList>
            <person name="Kaur S."/>
            <person name="Stinson S.A."/>
            <person name="diCenzo G.C."/>
        </authorList>
    </citation>
    <scope>NUCLEOTIDE SEQUENCE</scope>
    <source>
        <strain evidence="2">QUZm001</strain>
    </source>
</reference>
<dbReference type="AlphaFoldDB" id="A0AA38MKB1"/>
<evidence type="ECO:0000313" key="3">
    <source>
        <dbReference type="Proteomes" id="UP001168821"/>
    </source>
</evidence>
<proteinExistence type="predicted"/>
<evidence type="ECO:0000313" key="2">
    <source>
        <dbReference type="EMBL" id="KAJ3659646.1"/>
    </source>
</evidence>